<evidence type="ECO:0000256" key="3">
    <source>
        <dbReference type="SAM" id="MobiDB-lite"/>
    </source>
</evidence>
<comment type="caution">
    <text evidence="5">The sequence shown here is derived from an EMBL/GenBank/DDBJ whole genome shotgun (WGS) entry which is preliminary data.</text>
</comment>
<evidence type="ECO:0000256" key="2">
    <source>
        <dbReference type="ARBA" id="ARBA00023157"/>
    </source>
</evidence>
<proteinExistence type="predicted"/>
<dbReference type="STRING" id="27349.A0A0L6UEC5"/>
<dbReference type="EMBL" id="LAVV01012227">
    <property type="protein sequence ID" value="KNZ46894.1"/>
    <property type="molecule type" value="Genomic_DNA"/>
</dbReference>
<evidence type="ECO:0000256" key="4">
    <source>
        <dbReference type="SAM" id="SignalP"/>
    </source>
</evidence>
<dbReference type="SMART" id="SM01110">
    <property type="entry name" value="Cutinase"/>
    <property type="match status" value="1"/>
</dbReference>
<feature type="chain" id="PRO_5005567875" description="Cutinase" evidence="4">
    <location>
        <begin position="18"/>
        <end position="367"/>
    </location>
</feature>
<dbReference type="PANTHER" id="PTHR33630">
    <property type="entry name" value="CUTINASE RV1984C-RELATED-RELATED"/>
    <property type="match status" value="1"/>
</dbReference>
<dbReference type="Proteomes" id="UP000037035">
    <property type="component" value="Unassembled WGS sequence"/>
</dbReference>
<keyword evidence="1" id="KW-0378">Hydrolase</keyword>
<accession>A0A0L6UEC5</accession>
<dbReference type="InterPro" id="IPR029058">
    <property type="entry name" value="AB_hydrolase_fold"/>
</dbReference>
<protein>
    <recommendedName>
        <fullName evidence="7">Cutinase</fullName>
    </recommendedName>
</protein>
<evidence type="ECO:0008006" key="7">
    <source>
        <dbReference type="Google" id="ProtNLM"/>
    </source>
</evidence>
<dbReference type="PANTHER" id="PTHR33630:SF9">
    <property type="entry name" value="CUTINASE 4"/>
    <property type="match status" value="1"/>
</dbReference>
<dbReference type="OrthoDB" id="2586582at2759"/>
<name>A0A0L6UEC5_9BASI</name>
<dbReference type="AlphaFoldDB" id="A0A0L6UEC5"/>
<organism evidence="5 6">
    <name type="scientific">Puccinia sorghi</name>
    <dbReference type="NCBI Taxonomy" id="27349"/>
    <lineage>
        <taxon>Eukaryota</taxon>
        <taxon>Fungi</taxon>
        <taxon>Dikarya</taxon>
        <taxon>Basidiomycota</taxon>
        <taxon>Pucciniomycotina</taxon>
        <taxon>Pucciniomycetes</taxon>
        <taxon>Pucciniales</taxon>
        <taxon>Pucciniaceae</taxon>
        <taxon>Puccinia</taxon>
    </lineage>
</organism>
<feature type="region of interest" description="Disordered" evidence="3">
    <location>
        <begin position="26"/>
        <end position="56"/>
    </location>
</feature>
<feature type="signal peptide" evidence="4">
    <location>
        <begin position="1"/>
        <end position="17"/>
    </location>
</feature>
<dbReference type="SUPFAM" id="SSF53474">
    <property type="entry name" value="alpha/beta-Hydrolases"/>
    <property type="match status" value="1"/>
</dbReference>
<dbReference type="VEuPathDB" id="FungiDB:VP01_685g6"/>
<dbReference type="InterPro" id="IPR000675">
    <property type="entry name" value="Cutinase/axe"/>
</dbReference>
<evidence type="ECO:0000313" key="5">
    <source>
        <dbReference type="EMBL" id="KNZ46894.1"/>
    </source>
</evidence>
<reference evidence="5 6" key="1">
    <citation type="submission" date="2015-08" db="EMBL/GenBank/DDBJ databases">
        <title>Next Generation Sequencing and Analysis of the Genome of Puccinia sorghi L Schw, the Causal Agent of Maize Common Rust.</title>
        <authorList>
            <person name="Rochi L."/>
            <person name="Burguener G."/>
            <person name="Darino M."/>
            <person name="Turjanski A."/>
            <person name="Kreff E."/>
            <person name="Dieguez M.J."/>
            <person name="Sacco F."/>
        </authorList>
    </citation>
    <scope>NUCLEOTIDE SEQUENCE [LARGE SCALE GENOMIC DNA]</scope>
    <source>
        <strain evidence="5 6">RO10H11247</strain>
    </source>
</reference>
<keyword evidence="6" id="KW-1185">Reference proteome</keyword>
<evidence type="ECO:0000313" key="6">
    <source>
        <dbReference type="Proteomes" id="UP000037035"/>
    </source>
</evidence>
<dbReference type="Gene3D" id="3.40.50.1820">
    <property type="entry name" value="alpha/beta hydrolase"/>
    <property type="match status" value="1"/>
</dbReference>
<feature type="region of interest" description="Disordered" evidence="3">
    <location>
        <begin position="79"/>
        <end position="111"/>
    </location>
</feature>
<sequence length="367" mass="39012">MTSLLLTTILLLQGVVGSGKKEDGGWFSRRDLGVPGATDSGQSGDQVEGGFGGGEPAARWGQIARSSAVVAGGLLPDIDLGEETDRQDGSTGKGSETWTAARGASLDGSQGSGGCASYHMIGCVYRETHLPLSSARGSLEGPSGSIAYSGLYQQVLKTIPGGVKQELPYSSSLEFVATVSQGVRTEQELIQRTLSNCPTTLFVLVGYSKGVKSRSTFFCSLKSSEYHHDSYGEICCFQTGHGADTSLERPRDPYGENSGGSTLWKPLLQGRGPTEPMRYGECWDKTTVWKETTGMGIAAIGSGVTIPEELVDRVFDCCDASDPVCNSRTWAGLGHLTYGSRHQSEAAQFVIQKLRAKMNTTTNVKSH</sequence>
<feature type="compositionally biased region" description="Polar residues" evidence="3">
    <location>
        <begin position="89"/>
        <end position="98"/>
    </location>
</feature>
<dbReference type="GO" id="GO:0052689">
    <property type="term" value="F:carboxylic ester hydrolase activity"/>
    <property type="evidence" value="ECO:0007669"/>
    <property type="project" value="UniProtKB-ARBA"/>
</dbReference>
<evidence type="ECO:0000256" key="1">
    <source>
        <dbReference type="ARBA" id="ARBA00022801"/>
    </source>
</evidence>
<keyword evidence="2" id="KW-1015">Disulfide bond</keyword>
<dbReference type="Pfam" id="PF01083">
    <property type="entry name" value="Cutinase"/>
    <property type="match status" value="1"/>
</dbReference>
<keyword evidence="4" id="KW-0732">Signal</keyword>
<gene>
    <name evidence="5" type="ORF">VP01_685g6</name>
</gene>